<proteinExistence type="predicted"/>
<dbReference type="HOGENOM" id="CLU_2399976_0_0_1"/>
<feature type="transmembrane region" description="Helical" evidence="1">
    <location>
        <begin position="14"/>
        <end position="34"/>
    </location>
</feature>
<dbReference type="EMBL" id="KL197718">
    <property type="protein sequence ID" value="KDQ58073.1"/>
    <property type="molecule type" value="Genomic_DNA"/>
</dbReference>
<sequence length="93" mass="10580">MTEMSRGFFSDSPLIPSSLTPFGFIFYLLLFRFISSGIPVCHSLPSQESCFTHQSDSPQHSIPFCICKCQCFDNKFLSYVDSLIFLTMCLTPF</sequence>
<accession>A0A067PTC9</accession>
<evidence type="ECO:0000313" key="2">
    <source>
        <dbReference type="EMBL" id="KDQ58073.1"/>
    </source>
</evidence>
<keyword evidence="1" id="KW-1133">Transmembrane helix</keyword>
<keyword evidence="3" id="KW-1185">Reference proteome</keyword>
<keyword evidence="1" id="KW-0812">Transmembrane</keyword>
<gene>
    <name evidence="2" type="ORF">JAAARDRAFT_256232</name>
</gene>
<reference evidence="3" key="1">
    <citation type="journal article" date="2014" name="Proc. Natl. Acad. Sci. U.S.A.">
        <title>Extensive sampling of basidiomycete genomes demonstrates inadequacy of the white-rot/brown-rot paradigm for wood decay fungi.</title>
        <authorList>
            <person name="Riley R."/>
            <person name="Salamov A.A."/>
            <person name="Brown D.W."/>
            <person name="Nagy L.G."/>
            <person name="Floudas D."/>
            <person name="Held B.W."/>
            <person name="Levasseur A."/>
            <person name="Lombard V."/>
            <person name="Morin E."/>
            <person name="Otillar R."/>
            <person name="Lindquist E.A."/>
            <person name="Sun H."/>
            <person name="LaButti K.M."/>
            <person name="Schmutz J."/>
            <person name="Jabbour D."/>
            <person name="Luo H."/>
            <person name="Baker S.E."/>
            <person name="Pisabarro A.G."/>
            <person name="Walton J.D."/>
            <person name="Blanchette R.A."/>
            <person name="Henrissat B."/>
            <person name="Martin F."/>
            <person name="Cullen D."/>
            <person name="Hibbett D.S."/>
            <person name="Grigoriev I.V."/>
        </authorList>
    </citation>
    <scope>NUCLEOTIDE SEQUENCE [LARGE SCALE GENOMIC DNA]</scope>
    <source>
        <strain evidence="3">MUCL 33604</strain>
    </source>
</reference>
<dbReference type="Proteomes" id="UP000027265">
    <property type="component" value="Unassembled WGS sequence"/>
</dbReference>
<dbReference type="InParanoid" id="A0A067PTC9"/>
<evidence type="ECO:0000256" key="1">
    <source>
        <dbReference type="SAM" id="Phobius"/>
    </source>
</evidence>
<organism evidence="2 3">
    <name type="scientific">Jaapia argillacea MUCL 33604</name>
    <dbReference type="NCBI Taxonomy" id="933084"/>
    <lineage>
        <taxon>Eukaryota</taxon>
        <taxon>Fungi</taxon>
        <taxon>Dikarya</taxon>
        <taxon>Basidiomycota</taxon>
        <taxon>Agaricomycotina</taxon>
        <taxon>Agaricomycetes</taxon>
        <taxon>Agaricomycetidae</taxon>
        <taxon>Jaapiales</taxon>
        <taxon>Jaapiaceae</taxon>
        <taxon>Jaapia</taxon>
    </lineage>
</organism>
<name>A0A067PTC9_9AGAM</name>
<evidence type="ECO:0000313" key="3">
    <source>
        <dbReference type="Proteomes" id="UP000027265"/>
    </source>
</evidence>
<protein>
    <submittedName>
        <fullName evidence="2">Uncharacterized protein</fullName>
    </submittedName>
</protein>
<dbReference type="AlphaFoldDB" id="A0A067PTC9"/>
<keyword evidence="1" id="KW-0472">Membrane</keyword>